<feature type="region of interest" description="Disordered" evidence="6">
    <location>
        <begin position="1"/>
        <end position="21"/>
    </location>
</feature>
<comment type="similarity">
    <text evidence="5">Belongs to the zinc-containing alcohol dehydrogenase family.</text>
</comment>
<sequence length="345" mass="36382">MFAITKTDPSPGVSTGDVPKPTAGPGEVVIKVAASSICGTDLGLAFDWPRHSATWGSPLPMVLGHECSGFVVDAADDVDIPEGQLVVVETHIFCGECVACRNDAAHNCLNMQIPGVSRDGIWAEYAVIPERALYRVAPGVSPEHAALYEAAGVAMHATQRAGDVDGKVVAVSGAGPVGLFLIAMLKAQGAGDVLVLEPGESRRTMAEQLGATAFDLREKDDFIALARERGVIAGADLAFEVSGAPSAYETLFDTLGKESTLVSIGHTSQPIPVNISRDVNLRVINWKGTFGRHIWSSWDRVDELVRSGKLDLQQFVGLEARLDEIPTILGDAGSVPGKVVVQHAA</sequence>
<protein>
    <submittedName>
        <fullName evidence="9">Alcohol dehydrogenase catalytic domain-containing protein</fullName>
    </submittedName>
</protein>
<dbReference type="Pfam" id="PF08240">
    <property type="entry name" value="ADH_N"/>
    <property type="match status" value="1"/>
</dbReference>
<gene>
    <name evidence="9" type="ORF">QF206_08120</name>
</gene>
<dbReference type="Proteomes" id="UP001321506">
    <property type="component" value="Unassembled WGS sequence"/>
</dbReference>
<proteinExistence type="inferred from homology"/>
<keyword evidence="2 5" id="KW-0479">Metal-binding</keyword>
<evidence type="ECO:0000256" key="3">
    <source>
        <dbReference type="ARBA" id="ARBA00022833"/>
    </source>
</evidence>
<dbReference type="AlphaFoldDB" id="A0AAW6T757"/>
<evidence type="ECO:0000256" key="4">
    <source>
        <dbReference type="ARBA" id="ARBA00023002"/>
    </source>
</evidence>
<accession>A0AAW6T757</accession>
<organism evidence="9 10">
    <name type="scientific">Ruicaihuangia caeni</name>
    <dbReference type="NCBI Taxonomy" id="3042517"/>
    <lineage>
        <taxon>Bacteria</taxon>
        <taxon>Bacillati</taxon>
        <taxon>Actinomycetota</taxon>
        <taxon>Actinomycetes</taxon>
        <taxon>Micrococcales</taxon>
        <taxon>Microbacteriaceae</taxon>
        <taxon>Ruicaihuangia</taxon>
    </lineage>
</organism>
<dbReference type="RefSeq" id="WP_281488716.1">
    <property type="nucleotide sequence ID" value="NZ_JASATX010000003.1"/>
</dbReference>
<comment type="cofactor">
    <cofactor evidence="1 5">
        <name>Zn(2+)</name>
        <dbReference type="ChEBI" id="CHEBI:29105"/>
    </cofactor>
</comment>
<dbReference type="Pfam" id="PF00107">
    <property type="entry name" value="ADH_zinc_N"/>
    <property type="match status" value="1"/>
</dbReference>
<dbReference type="EMBL" id="JASATX010000003">
    <property type="protein sequence ID" value="MDI2098926.1"/>
    <property type="molecule type" value="Genomic_DNA"/>
</dbReference>
<dbReference type="PANTHER" id="PTHR43401:SF2">
    <property type="entry name" value="L-THREONINE 3-DEHYDROGENASE"/>
    <property type="match status" value="1"/>
</dbReference>
<evidence type="ECO:0000256" key="2">
    <source>
        <dbReference type="ARBA" id="ARBA00022723"/>
    </source>
</evidence>
<keyword evidence="3 5" id="KW-0862">Zinc</keyword>
<evidence type="ECO:0000313" key="9">
    <source>
        <dbReference type="EMBL" id="MDI2098926.1"/>
    </source>
</evidence>
<keyword evidence="4" id="KW-0560">Oxidoreductase</keyword>
<evidence type="ECO:0000256" key="6">
    <source>
        <dbReference type="SAM" id="MobiDB-lite"/>
    </source>
</evidence>
<evidence type="ECO:0000313" key="10">
    <source>
        <dbReference type="Proteomes" id="UP001321506"/>
    </source>
</evidence>
<dbReference type="GO" id="GO:0016491">
    <property type="term" value="F:oxidoreductase activity"/>
    <property type="evidence" value="ECO:0007669"/>
    <property type="project" value="UniProtKB-KW"/>
</dbReference>
<reference evidence="9 10" key="1">
    <citation type="submission" date="2023-04" db="EMBL/GenBank/DDBJ databases">
        <title>Klugiella caeni sp. nov. isolated from the sludge of biochemical tank.</title>
        <authorList>
            <person name="Geng K."/>
        </authorList>
    </citation>
    <scope>NUCLEOTIDE SEQUENCE [LARGE SCALE GENOMIC DNA]</scope>
    <source>
        <strain evidence="9 10">YN-L-19</strain>
    </source>
</reference>
<dbReference type="InterPro" id="IPR013149">
    <property type="entry name" value="ADH-like_C"/>
</dbReference>
<feature type="domain" description="Alcohol dehydrogenase-like N-terminal" evidence="8">
    <location>
        <begin position="24"/>
        <end position="136"/>
    </location>
</feature>
<dbReference type="SUPFAM" id="SSF51735">
    <property type="entry name" value="NAD(P)-binding Rossmann-fold domains"/>
    <property type="match status" value="1"/>
</dbReference>
<evidence type="ECO:0000259" key="8">
    <source>
        <dbReference type="Pfam" id="PF08240"/>
    </source>
</evidence>
<evidence type="ECO:0000256" key="1">
    <source>
        <dbReference type="ARBA" id="ARBA00001947"/>
    </source>
</evidence>
<dbReference type="InterPro" id="IPR050129">
    <property type="entry name" value="Zn_alcohol_dh"/>
</dbReference>
<dbReference type="InterPro" id="IPR002328">
    <property type="entry name" value="ADH_Zn_CS"/>
</dbReference>
<dbReference type="PROSITE" id="PS00059">
    <property type="entry name" value="ADH_ZINC"/>
    <property type="match status" value="1"/>
</dbReference>
<dbReference type="SUPFAM" id="SSF50129">
    <property type="entry name" value="GroES-like"/>
    <property type="match status" value="1"/>
</dbReference>
<keyword evidence="10" id="KW-1185">Reference proteome</keyword>
<evidence type="ECO:0000256" key="5">
    <source>
        <dbReference type="RuleBase" id="RU361277"/>
    </source>
</evidence>
<dbReference type="InterPro" id="IPR011032">
    <property type="entry name" value="GroES-like_sf"/>
</dbReference>
<dbReference type="Gene3D" id="3.90.180.10">
    <property type="entry name" value="Medium-chain alcohol dehydrogenases, catalytic domain"/>
    <property type="match status" value="1"/>
</dbReference>
<dbReference type="Gene3D" id="3.40.50.720">
    <property type="entry name" value="NAD(P)-binding Rossmann-like Domain"/>
    <property type="match status" value="1"/>
</dbReference>
<evidence type="ECO:0000259" key="7">
    <source>
        <dbReference type="Pfam" id="PF00107"/>
    </source>
</evidence>
<feature type="domain" description="Alcohol dehydrogenase-like C-terminal" evidence="7">
    <location>
        <begin position="176"/>
        <end position="304"/>
    </location>
</feature>
<dbReference type="GO" id="GO:0008270">
    <property type="term" value="F:zinc ion binding"/>
    <property type="evidence" value="ECO:0007669"/>
    <property type="project" value="InterPro"/>
</dbReference>
<dbReference type="InterPro" id="IPR036291">
    <property type="entry name" value="NAD(P)-bd_dom_sf"/>
</dbReference>
<comment type="caution">
    <text evidence="9">The sequence shown here is derived from an EMBL/GenBank/DDBJ whole genome shotgun (WGS) entry which is preliminary data.</text>
</comment>
<name>A0AAW6T757_9MICO</name>
<dbReference type="InterPro" id="IPR013154">
    <property type="entry name" value="ADH-like_N"/>
</dbReference>
<dbReference type="PANTHER" id="PTHR43401">
    <property type="entry name" value="L-THREONINE 3-DEHYDROGENASE"/>
    <property type="match status" value="1"/>
</dbReference>